<comment type="caution">
    <text evidence="2">The sequence shown here is derived from an EMBL/GenBank/DDBJ whole genome shotgun (WGS) entry which is preliminary data.</text>
</comment>
<evidence type="ECO:0000313" key="2">
    <source>
        <dbReference type="EMBL" id="MCF2948615.1"/>
    </source>
</evidence>
<protein>
    <recommendedName>
        <fullName evidence="4">DUF3313 domain-containing protein</fullName>
    </recommendedName>
</protein>
<dbReference type="Proteomes" id="UP001521137">
    <property type="component" value="Unassembled WGS sequence"/>
</dbReference>
<evidence type="ECO:0000256" key="1">
    <source>
        <dbReference type="SAM" id="Phobius"/>
    </source>
</evidence>
<evidence type="ECO:0008006" key="4">
    <source>
        <dbReference type="Google" id="ProtNLM"/>
    </source>
</evidence>
<dbReference type="RefSeq" id="WP_235312515.1">
    <property type="nucleotide sequence ID" value="NZ_JAKGAS010000005.1"/>
</dbReference>
<keyword evidence="3" id="KW-1185">Reference proteome</keyword>
<accession>A0ABS9D8C0</accession>
<evidence type="ECO:0000313" key="3">
    <source>
        <dbReference type="Proteomes" id="UP001521137"/>
    </source>
</evidence>
<keyword evidence="1" id="KW-1133">Transmembrane helix</keyword>
<keyword evidence="1" id="KW-0472">Membrane</keyword>
<name>A0ABS9D8C0_9ALTE</name>
<sequence>MKNVNSTYIFESPYLVARKVIKLTLAILFLGLGTISHVSIAKLNTQSLELIESPHFDIFRIAEVANLPTSRKIYVSHIDADFDSAWLKEFRSKTTKTYRNRVLRDYSRTLEDQIKQKLIKSGWSVFDEPEEGILVLKTKLTDLYIFGPQVITREHVLVTQIGQSSVTFSLEGTDRHTIFEGEDKGIAGGIQNHFIETNEAINFSRFNRLMTLWATNIVYYADTIIDG</sequence>
<gene>
    <name evidence="2" type="ORF">L0668_10900</name>
</gene>
<feature type="transmembrane region" description="Helical" evidence="1">
    <location>
        <begin position="20"/>
        <end position="40"/>
    </location>
</feature>
<proteinExistence type="predicted"/>
<keyword evidence="1" id="KW-0812">Transmembrane</keyword>
<reference evidence="2 3" key="1">
    <citation type="submission" date="2022-01" db="EMBL/GenBank/DDBJ databases">
        <title>Paraglaciecola sp. G1-23.</title>
        <authorList>
            <person name="Jin M.S."/>
            <person name="Han D.M."/>
            <person name="Kim H.M."/>
            <person name="Jeon C.O."/>
        </authorList>
    </citation>
    <scope>NUCLEOTIDE SEQUENCE [LARGE SCALE GENOMIC DNA]</scope>
    <source>
        <strain evidence="2 3">G1-23</strain>
    </source>
</reference>
<dbReference type="EMBL" id="JAKGAS010000005">
    <property type="protein sequence ID" value="MCF2948615.1"/>
    <property type="molecule type" value="Genomic_DNA"/>
</dbReference>
<organism evidence="2 3">
    <name type="scientific">Paraglaciecola algarum</name>
    <dbReference type="NCBI Taxonomy" id="3050085"/>
    <lineage>
        <taxon>Bacteria</taxon>
        <taxon>Pseudomonadati</taxon>
        <taxon>Pseudomonadota</taxon>
        <taxon>Gammaproteobacteria</taxon>
        <taxon>Alteromonadales</taxon>
        <taxon>Alteromonadaceae</taxon>
        <taxon>Paraglaciecola</taxon>
    </lineage>
</organism>